<dbReference type="RefSeq" id="XP_012212427.1">
    <property type="nucleotide sequence ID" value="XM_012357037.1"/>
</dbReference>
<organism evidence="3 4">
    <name type="scientific">Saprolegnia parasitica (strain CBS 223.65)</name>
    <dbReference type="NCBI Taxonomy" id="695850"/>
    <lineage>
        <taxon>Eukaryota</taxon>
        <taxon>Sar</taxon>
        <taxon>Stramenopiles</taxon>
        <taxon>Oomycota</taxon>
        <taxon>Saprolegniomycetes</taxon>
        <taxon>Saprolegniales</taxon>
        <taxon>Saprolegniaceae</taxon>
        <taxon>Saprolegnia</taxon>
    </lineage>
</organism>
<dbReference type="OMA" id="SRYAIEK"/>
<dbReference type="EMBL" id="KK583891">
    <property type="protein sequence ID" value="KDO16865.1"/>
    <property type="molecule type" value="Genomic_DNA"/>
</dbReference>
<evidence type="ECO:0000256" key="1">
    <source>
        <dbReference type="SAM" id="Phobius"/>
    </source>
</evidence>
<dbReference type="KEGG" id="spar:SPRG_21157"/>
<evidence type="ECO:0000313" key="3">
    <source>
        <dbReference type="EMBL" id="KDO21489.1"/>
    </source>
</evidence>
<protein>
    <submittedName>
        <fullName evidence="3">Uncharacterized protein</fullName>
    </submittedName>
</protein>
<dbReference type="EMBL" id="KK583287">
    <property type="protein sequence ID" value="KDO21489.1"/>
    <property type="molecule type" value="Genomic_DNA"/>
</dbReference>
<reference evidence="3 4" key="1">
    <citation type="journal article" date="2013" name="PLoS Genet.">
        <title>Distinctive expansion of potential virulence genes in the genome of the oomycete fish pathogen Saprolegnia parasitica.</title>
        <authorList>
            <person name="Jiang R.H."/>
            <person name="de Bruijn I."/>
            <person name="Haas B.J."/>
            <person name="Belmonte R."/>
            <person name="Lobach L."/>
            <person name="Christie J."/>
            <person name="van den Ackerveken G."/>
            <person name="Bottin A."/>
            <person name="Bulone V."/>
            <person name="Diaz-Moreno S.M."/>
            <person name="Dumas B."/>
            <person name="Fan L."/>
            <person name="Gaulin E."/>
            <person name="Govers F."/>
            <person name="Grenville-Briggs L.J."/>
            <person name="Horner N.R."/>
            <person name="Levin J.Z."/>
            <person name="Mammella M."/>
            <person name="Meijer H.J."/>
            <person name="Morris P."/>
            <person name="Nusbaum C."/>
            <person name="Oome S."/>
            <person name="Phillips A.J."/>
            <person name="van Rooyen D."/>
            <person name="Rzeszutek E."/>
            <person name="Saraiva M."/>
            <person name="Secombes C.J."/>
            <person name="Seidl M.F."/>
            <person name="Snel B."/>
            <person name="Stassen J.H."/>
            <person name="Sykes S."/>
            <person name="Tripathy S."/>
            <person name="van den Berg H."/>
            <person name="Vega-Arreguin J.C."/>
            <person name="Wawra S."/>
            <person name="Young S.K."/>
            <person name="Zeng Q."/>
            <person name="Dieguez-Uribeondo J."/>
            <person name="Russ C."/>
            <person name="Tyler B.M."/>
            <person name="van West P."/>
        </authorList>
    </citation>
    <scope>NUCLEOTIDE SEQUENCE [LARGE SCALE GENOMIC DNA]</scope>
    <source>
        <strain evidence="3 4">CBS 223.65</strain>
    </source>
</reference>
<dbReference type="VEuPathDB" id="FungiDB:SPRG_17655"/>
<dbReference type="AlphaFoldDB" id="A0A067BSH6"/>
<sequence>MADDALPASELRTRYGRGGTVRDSELSAGQLRSRYAIEKNTFKDHPSSNTNALVAGGAVALLLLLAAAAFFLTR</sequence>
<name>A0A067BSH6_SAPPC</name>
<dbReference type="VEuPathDB" id="FungiDB:SPRG_21157"/>
<dbReference type="GeneID" id="24139186"/>
<evidence type="ECO:0000313" key="4">
    <source>
        <dbReference type="Proteomes" id="UP000030745"/>
    </source>
</evidence>
<feature type="transmembrane region" description="Helical" evidence="1">
    <location>
        <begin position="52"/>
        <end position="72"/>
    </location>
</feature>
<dbReference type="Proteomes" id="UP000030745">
    <property type="component" value="Unassembled WGS sequence"/>
</dbReference>
<keyword evidence="1" id="KW-0812">Transmembrane</keyword>
<keyword evidence="4" id="KW-1185">Reference proteome</keyword>
<proteinExistence type="predicted"/>
<keyword evidence="1" id="KW-1133">Transmembrane helix</keyword>
<dbReference type="RefSeq" id="XP_012207842.1">
    <property type="nucleotide sequence ID" value="XM_012352452.1"/>
</dbReference>
<dbReference type="KEGG" id="spar:SPRG_17655"/>
<gene>
    <name evidence="2" type="ORF">SPRG_17655</name>
    <name evidence="3" type="ORF">SPRG_21157</name>
</gene>
<dbReference type="OrthoDB" id="75100at2759"/>
<dbReference type="GeneID" id="24142021"/>
<evidence type="ECO:0000313" key="2">
    <source>
        <dbReference type="EMBL" id="KDO16865.1"/>
    </source>
</evidence>
<accession>A0A067BSH6</accession>
<keyword evidence="1" id="KW-0472">Membrane</keyword>